<dbReference type="AlphaFoldDB" id="A0A0D0VKQ3"/>
<protein>
    <submittedName>
        <fullName evidence="1">Uncharacterized protein</fullName>
    </submittedName>
</protein>
<dbReference type="HOGENOM" id="CLU_2183831_0_0_1"/>
<organism evidence="1">
    <name type="scientific">Cryptococcus bacillisporus CA1280</name>
    <dbReference type="NCBI Taxonomy" id="1296109"/>
    <lineage>
        <taxon>Eukaryota</taxon>
        <taxon>Fungi</taxon>
        <taxon>Dikarya</taxon>
        <taxon>Basidiomycota</taxon>
        <taxon>Agaricomycotina</taxon>
        <taxon>Tremellomycetes</taxon>
        <taxon>Tremellales</taxon>
        <taxon>Cryptococcaceae</taxon>
        <taxon>Cryptococcus</taxon>
        <taxon>Cryptococcus gattii species complex</taxon>
    </lineage>
</organism>
<reference evidence="1" key="1">
    <citation type="submission" date="2015-01" db="EMBL/GenBank/DDBJ databases">
        <title>The Genome Sequence of Cryptococcus gattii CA1280.</title>
        <authorList>
            <consortium name="The Broad Institute Genomics Platform"/>
            <person name="Cuomo C."/>
            <person name="Litvintseva A."/>
            <person name="Chen Y."/>
            <person name="Heitman J."/>
            <person name="Sun S."/>
            <person name="Springer D."/>
            <person name="Dromer F."/>
            <person name="Young S."/>
            <person name="Zeng Q."/>
            <person name="Gargeya S."/>
            <person name="Abouelleil A."/>
            <person name="Alvarado L."/>
            <person name="Chapman S.B."/>
            <person name="Gainer-Dewar J."/>
            <person name="Goldberg J."/>
            <person name="Griggs A."/>
            <person name="Gujja S."/>
            <person name="Hansen M."/>
            <person name="Howarth C."/>
            <person name="Imamovic A."/>
            <person name="Larimer J."/>
            <person name="Murphy C."/>
            <person name="Naylor J."/>
            <person name="Pearson M."/>
            <person name="Priest M."/>
            <person name="Roberts A."/>
            <person name="Saif S."/>
            <person name="Shea T."/>
            <person name="Sykes S."/>
            <person name="Wortman J."/>
            <person name="Nusbaum C."/>
            <person name="Birren B."/>
        </authorList>
    </citation>
    <scope>NUCLEOTIDE SEQUENCE [LARGE SCALE GENOMIC DNA]</scope>
    <source>
        <strain evidence="1">CA1280</strain>
    </source>
</reference>
<sequence length="109" mass="12161">MSYQEYDLVARWGIALASTMRESWRHGTFIQPSTPFVLAGKGDKYVSKGDYPACKKKPSLRVLAAADAIRKTNPNSSATRSQFIFTVYLQAGSITISAQPEPRVSHQFY</sequence>
<accession>A0A0D0VKQ3</accession>
<evidence type="ECO:0000313" key="1">
    <source>
        <dbReference type="EMBL" id="KIR47019.1"/>
    </source>
</evidence>
<gene>
    <name evidence="1" type="ORF">I312_03915</name>
</gene>
<name>A0A0D0VKQ3_CRYGA</name>
<dbReference type="EMBL" id="KN847982">
    <property type="protein sequence ID" value="KIR47019.1"/>
    <property type="molecule type" value="Genomic_DNA"/>
</dbReference>
<proteinExistence type="predicted"/>